<dbReference type="Proteomes" id="UP001174691">
    <property type="component" value="Unassembled WGS sequence"/>
</dbReference>
<accession>A0AA38VKR6</accession>
<evidence type="ECO:0008006" key="7">
    <source>
        <dbReference type="Google" id="ProtNLM"/>
    </source>
</evidence>
<dbReference type="PANTHER" id="PTHR41237:SF1">
    <property type="entry name" value="SMALL RIBOSOMAL SUBUNIT PROTEIN BS21M"/>
    <property type="match status" value="1"/>
</dbReference>
<evidence type="ECO:0000256" key="3">
    <source>
        <dbReference type="ARBA" id="ARBA00023274"/>
    </source>
</evidence>
<evidence type="ECO:0000313" key="5">
    <source>
        <dbReference type="EMBL" id="KAJ9137794.1"/>
    </source>
</evidence>
<dbReference type="InterPro" id="IPR001911">
    <property type="entry name" value="Ribosomal_bS21"/>
</dbReference>
<dbReference type="GO" id="GO:0070124">
    <property type="term" value="P:mitochondrial translational initiation"/>
    <property type="evidence" value="ECO:0007669"/>
    <property type="project" value="TreeGrafter"/>
</dbReference>
<keyword evidence="6" id="KW-1185">Reference proteome</keyword>
<dbReference type="EMBL" id="JANBVN010000155">
    <property type="protein sequence ID" value="KAJ9137794.1"/>
    <property type="molecule type" value="Genomic_DNA"/>
</dbReference>
<organism evidence="5 6">
    <name type="scientific">Coniochaeta hoffmannii</name>
    <dbReference type="NCBI Taxonomy" id="91930"/>
    <lineage>
        <taxon>Eukaryota</taxon>
        <taxon>Fungi</taxon>
        <taxon>Dikarya</taxon>
        <taxon>Ascomycota</taxon>
        <taxon>Pezizomycotina</taxon>
        <taxon>Sordariomycetes</taxon>
        <taxon>Sordariomycetidae</taxon>
        <taxon>Coniochaetales</taxon>
        <taxon>Coniochaetaceae</taxon>
        <taxon>Coniochaeta</taxon>
    </lineage>
</organism>
<keyword evidence="2" id="KW-0689">Ribosomal protein</keyword>
<feature type="compositionally biased region" description="Low complexity" evidence="4">
    <location>
        <begin position="67"/>
        <end position="79"/>
    </location>
</feature>
<evidence type="ECO:0000256" key="4">
    <source>
        <dbReference type="SAM" id="MobiDB-lite"/>
    </source>
</evidence>
<evidence type="ECO:0000313" key="6">
    <source>
        <dbReference type="Proteomes" id="UP001174691"/>
    </source>
</evidence>
<feature type="compositionally biased region" description="Polar residues" evidence="4">
    <location>
        <begin position="30"/>
        <end position="48"/>
    </location>
</feature>
<dbReference type="Pfam" id="PF01165">
    <property type="entry name" value="Ribosomal_S21"/>
    <property type="match status" value="1"/>
</dbReference>
<comment type="caution">
    <text evidence="5">The sequence shown here is derived from an EMBL/GenBank/DDBJ whole genome shotgun (WGS) entry which is preliminary data.</text>
</comment>
<dbReference type="GO" id="GO:0003735">
    <property type="term" value="F:structural constituent of ribosome"/>
    <property type="evidence" value="ECO:0007669"/>
    <property type="project" value="InterPro"/>
</dbReference>
<dbReference type="PANTHER" id="PTHR41237">
    <property type="entry name" value="37S RIBOSOMAL PROTEIN MRP21, MITOCHONDRIAL"/>
    <property type="match status" value="1"/>
</dbReference>
<feature type="region of interest" description="Disordered" evidence="4">
    <location>
        <begin position="30"/>
        <end position="113"/>
    </location>
</feature>
<name>A0AA38VKR6_9PEZI</name>
<feature type="compositionally biased region" description="Low complexity" evidence="4">
    <location>
        <begin position="96"/>
        <end position="105"/>
    </location>
</feature>
<evidence type="ECO:0000256" key="2">
    <source>
        <dbReference type="ARBA" id="ARBA00022980"/>
    </source>
</evidence>
<comment type="similarity">
    <text evidence="1">Belongs to the bacterial ribosomal protein bS21 family.</text>
</comment>
<protein>
    <recommendedName>
        <fullName evidence="7">Ribosomal protein S21</fullName>
    </recommendedName>
</protein>
<dbReference type="InterPro" id="IPR052837">
    <property type="entry name" value="Mitoribosomal_bS21"/>
</dbReference>
<dbReference type="GO" id="GO:0005763">
    <property type="term" value="C:mitochondrial small ribosomal subunit"/>
    <property type="evidence" value="ECO:0007669"/>
    <property type="project" value="TreeGrafter"/>
</dbReference>
<sequence>MELRVALQFASRTAPSRLWSSTSTQCRALSTPIRTFSTTRPVPGPSNNNDDEATQDLLAALQANPGKRPQPTSSSSSSLPPRPPPTSKPSWADLRPSSTPTSKLTPPSPDPYLDDMAMLPEIISWDINEFRSANKLSKPVPLEMRNLRPSTGRTVEKYGSTDVARAFTLLDISCNKNSIARDAQRQKFHERPGLKRKRLRSERWRRLFKAGFKATVSRVSELRKQGW</sequence>
<keyword evidence="3" id="KW-0687">Ribonucleoprotein</keyword>
<gene>
    <name evidence="5" type="ORF">NKR19_g8092</name>
</gene>
<evidence type="ECO:0000256" key="1">
    <source>
        <dbReference type="ARBA" id="ARBA00006640"/>
    </source>
</evidence>
<dbReference type="AlphaFoldDB" id="A0AA38VKR6"/>
<proteinExistence type="inferred from homology"/>
<reference evidence="5" key="1">
    <citation type="submission" date="2022-07" db="EMBL/GenBank/DDBJ databases">
        <title>Fungi with potential for degradation of polypropylene.</title>
        <authorList>
            <person name="Gostincar C."/>
        </authorList>
    </citation>
    <scope>NUCLEOTIDE SEQUENCE</scope>
    <source>
        <strain evidence="5">EXF-13287</strain>
    </source>
</reference>